<dbReference type="Proteomes" id="UP000550136">
    <property type="component" value="Unassembled WGS sequence"/>
</dbReference>
<evidence type="ECO:0000313" key="2">
    <source>
        <dbReference type="Proteomes" id="UP000550136"/>
    </source>
</evidence>
<protein>
    <submittedName>
        <fullName evidence="1">Zinc chelation protein SecC</fullName>
    </submittedName>
</protein>
<evidence type="ECO:0000313" key="1">
    <source>
        <dbReference type="EMBL" id="NNG59795.1"/>
    </source>
</evidence>
<organism evidence="1 2">
    <name type="scientific">Sphingomonas paucimobilis</name>
    <name type="common">Pseudomonas paucimobilis</name>
    <dbReference type="NCBI Taxonomy" id="13689"/>
    <lineage>
        <taxon>Bacteria</taxon>
        <taxon>Pseudomonadati</taxon>
        <taxon>Pseudomonadota</taxon>
        <taxon>Alphaproteobacteria</taxon>
        <taxon>Sphingomonadales</taxon>
        <taxon>Sphingomonadaceae</taxon>
        <taxon>Sphingomonas</taxon>
    </lineage>
</organism>
<name>A0A7Y2KTY0_SPHPI</name>
<sequence length="184" mass="20605">MADKARHATTPVELTDFVRRSAAKLSDQPLVYVPYEERAGARQSSCFSNVQTAVAEDGGSAVHGWMLWELPGAFIEAEHHALWLKPDGSLVDITPKADGEQVILFVEDAAAAYTGKYIDQKRFPAFGNRLARDFIKVQSEMERLVQPYRRVGTYQVPPSVEQAAMRKRARAMKLLARLERGETN</sequence>
<dbReference type="RefSeq" id="WP_170171029.1">
    <property type="nucleotide sequence ID" value="NZ_JABEOU010000064.1"/>
</dbReference>
<reference evidence="1 2" key="1">
    <citation type="submission" date="2020-05" db="EMBL/GenBank/DDBJ databases">
        <title>Draft Genome Sequences of Sphingomonas sp. Isolated from the International Space Station.</title>
        <authorList>
            <person name="Bijlani S."/>
            <person name="Singh N.K."/>
            <person name="Mason C.E."/>
            <person name="Wang C.C."/>
            <person name="Venkateswaran K."/>
        </authorList>
    </citation>
    <scope>NUCLEOTIDE SEQUENCE [LARGE SCALE GENOMIC DNA]</scope>
    <source>
        <strain evidence="1 2">FKI-L5-BR-P1</strain>
    </source>
</reference>
<accession>A0A7Y2KTY0</accession>
<dbReference type="EMBL" id="JABEOU010000064">
    <property type="protein sequence ID" value="NNG59795.1"/>
    <property type="molecule type" value="Genomic_DNA"/>
</dbReference>
<dbReference type="AlphaFoldDB" id="A0A7Y2KTY0"/>
<gene>
    <name evidence="1" type="ORF">HKX06_20855</name>
</gene>
<proteinExistence type="predicted"/>
<comment type="caution">
    <text evidence="1">The sequence shown here is derived from an EMBL/GenBank/DDBJ whole genome shotgun (WGS) entry which is preliminary data.</text>
</comment>